<dbReference type="GO" id="GO:0051082">
    <property type="term" value="F:unfolded protein binding"/>
    <property type="evidence" value="ECO:0007669"/>
    <property type="project" value="TreeGrafter"/>
</dbReference>
<dbReference type="PANTHER" id="PTHR10772">
    <property type="entry name" value="10 KDA HEAT SHOCK PROTEIN"/>
    <property type="match status" value="1"/>
</dbReference>
<keyword evidence="7" id="KW-0732">Signal</keyword>
<accession>A0AAD2CPR3</accession>
<dbReference type="InterPro" id="IPR011032">
    <property type="entry name" value="GroES-like_sf"/>
</dbReference>
<keyword evidence="9" id="KW-1185">Reference proteome</keyword>
<dbReference type="InterPro" id="IPR037124">
    <property type="entry name" value="Chaperonin_GroES_sf"/>
</dbReference>
<dbReference type="EMBL" id="CAKOGP040000557">
    <property type="protein sequence ID" value="CAJ1936263.1"/>
    <property type="molecule type" value="Genomic_DNA"/>
</dbReference>
<dbReference type="GO" id="GO:0046872">
    <property type="term" value="F:metal ion binding"/>
    <property type="evidence" value="ECO:0007669"/>
    <property type="project" value="TreeGrafter"/>
</dbReference>
<comment type="similarity">
    <text evidence="1 6">Belongs to the GroES chaperonin family.</text>
</comment>
<dbReference type="GO" id="GO:0051087">
    <property type="term" value="F:protein-folding chaperone binding"/>
    <property type="evidence" value="ECO:0007669"/>
    <property type="project" value="TreeGrafter"/>
</dbReference>
<evidence type="ECO:0000256" key="1">
    <source>
        <dbReference type="ARBA" id="ARBA00006975"/>
    </source>
</evidence>
<dbReference type="SUPFAM" id="SSF50129">
    <property type="entry name" value="GroES-like"/>
    <property type="match status" value="2"/>
</dbReference>
<evidence type="ECO:0000256" key="5">
    <source>
        <dbReference type="ARBA" id="ARBA00079398"/>
    </source>
</evidence>
<dbReference type="Pfam" id="PF00166">
    <property type="entry name" value="Cpn10"/>
    <property type="match status" value="2"/>
</dbReference>
<sequence>MMNLALTIFCLLAVKVTLGFVPVTPGHSMATQLNIKVDGRDVENEVTPTNNFILVRKAVGQDQTEGGIFLTAKAKEKSTEGVVVSTGPGKTHHETGAVFDMPVEAGDNILFGEFDGEDMTIDGVKHTLIQDDDVTIKFKGDSLTLDSVETLRDGVLVKIKKQDESSDTGILIARSSKTEKKASVGEVVKVGPGRVATNGKLMEMEVEVGDFVKFRDFATRAVVIEDETFSVVRMQDLLLKF</sequence>
<evidence type="ECO:0000313" key="8">
    <source>
        <dbReference type="EMBL" id="CAJ1936263.1"/>
    </source>
</evidence>
<gene>
    <name evidence="8" type="ORF">CYCCA115_LOCUS5104</name>
</gene>
<dbReference type="SMART" id="SM00883">
    <property type="entry name" value="Cpn10"/>
    <property type="match status" value="2"/>
</dbReference>
<evidence type="ECO:0000256" key="6">
    <source>
        <dbReference type="RuleBase" id="RU003479"/>
    </source>
</evidence>
<reference evidence="8" key="1">
    <citation type="submission" date="2023-08" db="EMBL/GenBank/DDBJ databases">
        <authorList>
            <person name="Audoor S."/>
            <person name="Bilcke G."/>
        </authorList>
    </citation>
    <scope>NUCLEOTIDE SEQUENCE</scope>
</reference>
<dbReference type="FunFam" id="2.30.33.40:FF:000001">
    <property type="entry name" value="10 kDa chaperonin"/>
    <property type="match status" value="2"/>
</dbReference>
<evidence type="ECO:0000256" key="3">
    <source>
        <dbReference type="ARBA" id="ARBA00031971"/>
    </source>
</evidence>
<dbReference type="CDD" id="cd00320">
    <property type="entry name" value="cpn10"/>
    <property type="match status" value="2"/>
</dbReference>
<feature type="chain" id="PRO_5041965438" description="20 kDa chaperonin, chloroplastic" evidence="7">
    <location>
        <begin position="20"/>
        <end position="241"/>
    </location>
</feature>
<keyword evidence="2 6" id="KW-0143">Chaperone</keyword>
<dbReference type="PANTHER" id="PTHR10772:SF63">
    <property type="entry name" value="20 KDA CHAPERONIN, CHLOROPLASTIC"/>
    <property type="match status" value="1"/>
</dbReference>
<evidence type="ECO:0000313" key="9">
    <source>
        <dbReference type="Proteomes" id="UP001295423"/>
    </source>
</evidence>
<proteinExistence type="inferred from homology"/>
<dbReference type="InterPro" id="IPR020818">
    <property type="entry name" value="Chaperonin_GroES"/>
</dbReference>
<dbReference type="PRINTS" id="PR00297">
    <property type="entry name" value="CHAPERONIN10"/>
</dbReference>
<dbReference type="Proteomes" id="UP001295423">
    <property type="component" value="Unassembled WGS sequence"/>
</dbReference>
<dbReference type="AlphaFoldDB" id="A0AAD2CPR3"/>
<evidence type="ECO:0000256" key="4">
    <source>
        <dbReference type="ARBA" id="ARBA00073031"/>
    </source>
</evidence>
<protein>
    <recommendedName>
        <fullName evidence="4">20 kDa chaperonin, chloroplastic</fullName>
    </recommendedName>
    <alternativeName>
        <fullName evidence="3">Chaperonin 10</fullName>
    </alternativeName>
    <alternativeName>
        <fullName evidence="5">Protein Cpn21</fullName>
    </alternativeName>
</protein>
<evidence type="ECO:0000256" key="7">
    <source>
        <dbReference type="SAM" id="SignalP"/>
    </source>
</evidence>
<evidence type="ECO:0000256" key="2">
    <source>
        <dbReference type="ARBA" id="ARBA00023186"/>
    </source>
</evidence>
<organism evidence="8 9">
    <name type="scientific">Cylindrotheca closterium</name>
    <dbReference type="NCBI Taxonomy" id="2856"/>
    <lineage>
        <taxon>Eukaryota</taxon>
        <taxon>Sar</taxon>
        <taxon>Stramenopiles</taxon>
        <taxon>Ochrophyta</taxon>
        <taxon>Bacillariophyta</taxon>
        <taxon>Bacillariophyceae</taxon>
        <taxon>Bacillariophycidae</taxon>
        <taxon>Bacillariales</taxon>
        <taxon>Bacillariaceae</taxon>
        <taxon>Cylindrotheca</taxon>
    </lineage>
</organism>
<name>A0AAD2CPR3_9STRA</name>
<dbReference type="GO" id="GO:0044183">
    <property type="term" value="F:protein folding chaperone"/>
    <property type="evidence" value="ECO:0007669"/>
    <property type="project" value="InterPro"/>
</dbReference>
<feature type="signal peptide" evidence="7">
    <location>
        <begin position="1"/>
        <end position="19"/>
    </location>
</feature>
<comment type="caution">
    <text evidence="8">The sequence shown here is derived from an EMBL/GenBank/DDBJ whole genome shotgun (WGS) entry which is preliminary data.</text>
</comment>
<dbReference type="GO" id="GO:0005524">
    <property type="term" value="F:ATP binding"/>
    <property type="evidence" value="ECO:0007669"/>
    <property type="project" value="InterPro"/>
</dbReference>
<dbReference type="GO" id="GO:0005739">
    <property type="term" value="C:mitochondrion"/>
    <property type="evidence" value="ECO:0007669"/>
    <property type="project" value="TreeGrafter"/>
</dbReference>
<dbReference type="Gene3D" id="2.30.33.40">
    <property type="entry name" value="GroES chaperonin"/>
    <property type="match status" value="2"/>
</dbReference>